<dbReference type="Gene3D" id="3.40.50.150">
    <property type="entry name" value="Vaccinia Virus protein VP39"/>
    <property type="match status" value="1"/>
</dbReference>
<name>A0A967B3F0_9MICO</name>
<dbReference type="Proteomes" id="UP000744769">
    <property type="component" value="Unassembled WGS sequence"/>
</dbReference>
<gene>
    <name evidence="3" type="ORF">G9U51_03970</name>
</gene>
<dbReference type="InterPro" id="IPR050508">
    <property type="entry name" value="Methyltransf_Superfamily"/>
</dbReference>
<dbReference type="AlphaFoldDB" id="A0A967B3F0"/>
<dbReference type="RefSeq" id="WP_166193498.1">
    <property type="nucleotide sequence ID" value="NZ_JAAOIV010000002.1"/>
</dbReference>
<evidence type="ECO:0000259" key="2">
    <source>
        <dbReference type="Pfam" id="PF08241"/>
    </source>
</evidence>
<reference evidence="3" key="1">
    <citation type="submission" date="2020-03" db="EMBL/GenBank/DDBJ databases">
        <title>Draft sequencing of Calidifontibacter sp. DB0510.</title>
        <authorList>
            <person name="Kim D.-U."/>
        </authorList>
    </citation>
    <scope>NUCLEOTIDE SEQUENCE</scope>
    <source>
        <strain evidence="3">DB0510</strain>
    </source>
</reference>
<dbReference type="CDD" id="cd02440">
    <property type="entry name" value="AdoMet_MTases"/>
    <property type="match status" value="1"/>
</dbReference>
<dbReference type="InterPro" id="IPR029063">
    <property type="entry name" value="SAM-dependent_MTases_sf"/>
</dbReference>
<dbReference type="PANTHER" id="PTHR42912:SF93">
    <property type="entry name" value="N6-ADENOSINE-METHYLTRANSFERASE TMT1A"/>
    <property type="match status" value="1"/>
</dbReference>
<evidence type="ECO:0000313" key="4">
    <source>
        <dbReference type="Proteomes" id="UP000744769"/>
    </source>
</evidence>
<dbReference type="SUPFAM" id="SSF53335">
    <property type="entry name" value="S-adenosyl-L-methionine-dependent methyltransferases"/>
    <property type="match status" value="1"/>
</dbReference>
<dbReference type="Pfam" id="PF08241">
    <property type="entry name" value="Methyltransf_11"/>
    <property type="match status" value="1"/>
</dbReference>
<sequence>MTTTGRSQPLGDDETVPAQRSWWDTEADDYYTEHGRFLGDDALTWGPEGWTEPELGLLGDLAGRDVLEFGAGAGQGSRWVAGQGARAVATDLSIGMLGVGRRLNAASDHPVPLVQADARRLPFAEASFDLVFSAYGAVPFIADTAALMVELARVLRPGGRLVFSTSHPIRWAFPDVPGHEGLTARFSYFDRSPYAERAGEVLTYAEHHRTVGDRVREVVAAGLVLDDLVEPEWPQHNPSTWGGWSPLRGELLPGSLIVCAHRKSLQA</sequence>
<proteinExistence type="predicted"/>
<evidence type="ECO:0000313" key="3">
    <source>
        <dbReference type="EMBL" id="NHN54942.1"/>
    </source>
</evidence>
<organism evidence="3 4">
    <name type="scientific">Metallococcus carri</name>
    <dbReference type="NCBI Taxonomy" id="1656884"/>
    <lineage>
        <taxon>Bacteria</taxon>
        <taxon>Bacillati</taxon>
        <taxon>Actinomycetota</taxon>
        <taxon>Actinomycetes</taxon>
        <taxon>Micrococcales</taxon>
        <taxon>Dermacoccaceae</taxon>
        <taxon>Metallococcus</taxon>
    </lineage>
</organism>
<evidence type="ECO:0000256" key="1">
    <source>
        <dbReference type="SAM" id="MobiDB-lite"/>
    </source>
</evidence>
<keyword evidence="3" id="KW-0489">Methyltransferase</keyword>
<feature type="region of interest" description="Disordered" evidence="1">
    <location>
        <begin position="1"/>
        <end position="21"/>
    </location>
</feature>
<dbReference type="GO" id="GO:0032259">
    <property type="term" value="P:methylation"/>
    <property type="evidence" value="ECO:0007669"/>
    <property type="project" value="UniProtKB-KW"/>
</dbReference>
<dbReference type="PANTHER" id="PTHR42912">
    <property type="entry name" value="METHYLTRANSFERASE"/>
    <property type="match status" value="1"/>
</dbReference>
<accession>A0A967B3F0</accession>
<dbReference type="EMBL" id="JAAOIV010000002">
    <property type="protein sequence ID" value="NHN54942.1"/>
    <property type="molecule type" value="Genomic_DNA"/>
</dbReference>
<protein>
    <submittedName>
        <fullName evidence="3">Class I SAM-dependent methyltransferase</fullName>
    </submittedName>
</protein>
<keyword evidence="3" id="KW-0808">Transferase</keyword>
<dbReference type="GO" id="GO:0008757">
    <property type="term" value="F:S-adenosylmethionine-dependent methyltransferase activity"/>
    <property type="evidence" value="ECO:0007669"/>
    <property type="project" value="InterPro"/>
</dbReference>
<feature type="domain" description="Methyltransferase type 11" evidence="2">
    <location>
        <begin position="67"/>
        <end position="163"/>
    </location>
</feature>
<dbReference type="InterPro" id="IPR013216">
    <property type="entry name" value="Methyltransf_11"/>
</dbReference>
<keyword evidence="4" id="KW-1185">Reference proteome</keyword>
<comment type="caution">
    <text evidence="3">The sequence shown here is derived from an EMBL/GenBank/DDBJ whole genome shotgun (WGS) entry which is preliminary data.</text>
</comment>